<protein>
    <recommendedName>
        <fullName evidence="3">Tip attachment protein J central straight fiber domain-containing protein</fullName>
    </recommendedName>
</protein>
<organism evidence="4">
    <name type="scientific">Bradyrhizobium quebecense</name>
    <dbReference type="NCBI Taxonomy" id="2748629"/>
    <lineage>
        <taxon>Bacteria</taxon>
        <taxon>Pseudomonadati</taxon>
        <taxon>Pseudomonadota</taxon>
        <taxon>Alphaproteobacteria</taxon>
        <taxon>Hyphomicrobiales</taxon>
        <taxon>Nitrobacteraceae</taxon>
        <taxon>Bradyrhizobium</taxon>
    </lineage>
</organism>
<sequence>MHRSVKRLRAPEVGAPRPRARLARRSTAARQPVLHLVMPGLEVGRAEPRPRETVTAFLRRTGWAKHDREFGWQFKKGLPTVLEINGEAVLRKDWRSRRIGSADAVRFMSYPLGGNGGGNAVKQVIGLVALVAVSAFAIWAGPALFGAGTFGAYATTAAIGVGGSLLVNALVAPKAGATNTPSATQDQIYSVAAQGNVAKLGQPLPVWYGRVKDYPDFAATPWGEFVGNDQYLNVLLSPTMGSMEYEAIYVDDTVLWDSTNGISATFPGAQIAFYEPGATVTLFPTNVDQSSEVSGQQLPDGSGTAGGFFVAPSATTSGAWLGPFAANPPGTLAQSLAVDFVLPGGCATFNQGANGAKIGYARIPLTAEYCPINDAGAQIGAFQPLFSGVFLYGSTSPIRDSRKVDVPPGRYAVRFRRDDAAFSTELGTNQAIWAGLRSFLQGNNSFPDVSTVAIRLLASQSTQGAYKFGVLGTRKLLVWNGSNFVLQATRNPAWAFLDAATSAQYGSGLPISKVDFNAVMNHAIGCANRGDMFDYRFTTAVAVPDALDKILTPSRARHFWLGDTISIVRDEWRDVPTMMLSDREIVRDSMQVSFQMLGEEDPDAVIVEYLDEETWLPAQVQYPPNAIGFTATSAETKRVDGIVNRDQAFRECAFYYLQSIYRRETVQLDVEYEGRAITYGSVVRVQSALPMAYGYGGAVVAVAGRTLTLNPAPGWDGGPTYIRLRQANGKSFGPILCTEGADASQAVLDAGSLAAAQTAQATTLAAVLAREDGGEDPSFEIGSGDNQSRLCVVLNGAPNGDQCTLGLVVDDQRVHATDLGNPPVLPSPQFPSNDKVPLIAGLNASFGQGTAEPMLSASWFPAAGALYYIADVSYDAGASWAQVYEGAANQFDQVVQNAALRLRVQAVNAALRGPYSTVDLEAPTIVISDGAVALKSLQEGIKYAVTTLQQQHAQDIADLETAMSDQMRQVAARITLAKQAGNQQAWDQLQQVENLVQVTADGINASVDDVRTVAYDTQTAFADYKVTVAAQFGDLNASVTEQATAIATLDGIVGARWGISINVNGVVTGSIRLDGGANWSAFVVQSDKFQVQLNGYNGGAAIPVFTVGTLNGQPAVGIAANVYLDGSIFTRMIGAGQVTAINIQTGAITSDSGVIGALSVKSLSIGDNAIITPIVQGVSAIGVGGSTTVIVGTTLSLDTTGLAGKTMTLYLNCPLVVYESGSIASSCTFTASLNGVVVSQYAFSGQNVSFTPTLSGSVQVTATGGVMAIPVSVTMSNPGFWGVASGSMFVMAAKR</sequence>
<dbReference type="RefSeq" id="WP_176531153.1">
    <property type="nucleotide sequence ID" value="NZ_CP088022.1"/>
</dbReference>
<name>A0A973WMG8_9BRAD</name>
<keyword evidence="2" id="KW-1133">Transmembrane helix</keyword>
<dbReference type="InterPro" id="IPR015406">
    <property type="entry name" value="GpJ_CSF"/>
</dbReference>
<accession>A0A973WMG8</accession>
<evidence type="ECO:0000256" key="1">
    <source>
        <dbReference type="SAM" id="MobiDB-lite"/>
    </source>
</evidence>
<evidence type="ECO:0000313" key="4">
    <source>
        <dbReference type="EMBL" id="NVL07492.1"/>
    </source>
</evidence>
<reference evidence="4" key="1">
    <citation type="submission" date="2020-06" db="EMBL/GenBank/DDBJ databases">
        <title>Whole Genome Sequence of Bradyrhizobium sp. Strain 66S1MB.</title>
        <authorList>
            <person name="Bromfield E."/>
            <person name="Cloutier S."/>
        </authorList>
    </citation>
    <scope>NUCLEOTIDE SEQUENCE</scope>
    <source>
        <strain evidence="4">66S1MB</strain>
    </source>
</reference>
<keyword evidence="2" id="KW-0472">Membrane</keyword>
<keyword evidence="2" id="KW-0812">Transmembrane</keyword>
<dbReference type="Pfam" id="PF09327">
    <property type="entry name" value="Phage_Tail_Tip"/>
    <property type="match status" value="1"/>
</dbReference>
<evidence type="ECO:0000259" key="3">
    <source>
        <dbReference type="Pfam" id="PF09327"/>
    </source>
</evidence>
<gene>
    <name evidence="4" type="ORF">HU230_17460</name>
</gene>
<proteinExistence type="predicted"/>
<feature type="region of interest" description="Disordered" evidence="1">
    <location>
        <begin position="1"/>
        <end position="20"/>
    </location>
</feature>
<comment type="caution">
    <text evidence="4">The sequence shown here is derived from an EMBL/GenBank/DDBJ whole genome shotgun (WGS) entry which is preliminary data.</text>
</comment>
<dbReference type="NCBIfam" id="NF040662">
    <property type="entry name" value="attach_TipJ_rel"/>
    <property type="match status" value="1"/>
</dbReference>
<dbReference type="EMBL" id="JABWSX010000001">
    <property type="protein sequence ID" value="NVL07492.1"/>
    <property type="molecule type" value="Genomic_DNA"/>
</dbReference>
<feature type="domain" description="Tip attachment protein J central straight fiber" evidence="3">
    <location>
        <begin position="1039"/>
        <end position="1149"/>
    </location>
</feature>
<evidence type="ECO:0000256" key="2">
    <source>
        <dbReference type="SAM" id="Phobius"/>
    </source>
</evidence>
<feature type="transmembrane region" description="Helical" evidence="2">
    <location>
        <begin position="124"/>
        <end position="144"/>
    </location>
</feature>